<accession>A0A7S8WHL2</accession>
<geneLocation type="plasmid" evidence="1 2">
    <name>unnamed1836</name>
</geneLocation>
<dbReference type="AlphaFoldDB" id="A0A7S8WHL2"/>
<protein>
    <submittedName>
        <fullName evidence="1">Uncharacterized protein</fullName>
    </submittedName>
</protein>
<evidence type="ECO:0000313" key="2">
    <source>
        <dbReference type="Proteomes" id="UP000594659"/>
    </source>
</evidence>
<organism evidence="1 2">
    <name type="scientific">Acinetobacter baumannii</name>
    <dbReference type="NCBI Taxonomy" id="470"/>
    <lineage>
        <taxon>Bacteria</taxon>
        <taxon>Pseudomonadati</taxon>
        <taxon>Pseudomonadota</taxon>
        <taxon>Gammaproteobacteria</taxon>
        <taxon>Moraxellales</taxon>
        <taxon>Moraxellaceae</taxon>
        <taxon>Acinetobacter</taxon>
        <taxon>Acinetobacter calcoaceticus/baumannii complex</taxon>
    </lineage>
</organism>
<keyword evidence="1" id="KW-0614">Plasmid</keyword>
<gene>
    <name evidence="1" type="ORF">IMO23_18830</name>
</gene>
<name>A0A7S8WHL2_ACIBA</name>
<evidence type="ECO:0000313" key="1">
    <source>
        <dbReference type="EMBL" id="QPF15360.1"/>
    </source>
</evidence>
<sequence>MNLDYIAFDPNLTMSLNGRNIQFLLNPLDEKYLEDPAIFTHYRYIKGGMLPPEEFEIRQALRKVIFYEKTISSFGLLNKIIHQEQYQEAQVEAKVWKEKLLNLMNKSPQHEAAIKRIVSTLTGDGLERLNILLK</sequence>
<proteinExistence type="predicted"/>
<dbReference type="Proteomes" id="UP000594659">
    <property type="component" value="Plasmid unnamed1836"/>
</dbReference>
<dbReference type="RefSeq" id="WP_033854387.1">
    <property type="nucleotide sequence ID" value="NZ_AP023078.1"/>
</dbReference>
<dbReference type="EMBL" id="CP062921">
    <property type="protein sequence ID" value="QPF15360.1"/>
    <property type="molecule type" value="Genomic_DNA"/>
</dbReference>
<reference evidence="1 2" key="1">
    <citation type="submission" date="2020-09" db="EMBL/GenBank/DDBJ databases">
        <title>Resistance determinants and their genetic context in bacteria from a longitudinal study of pigs reared under conventional and antibiotic-free husbandry practices.</title>
        <authorList>
            <person name="Poulin-Laprade D."/>
            <person name="Brouard J.-S."/>
            <person name="Gagnon N."/>
            <person name="Turcotte A."/>
            <person name="Langlois A."/>
            <person name="Matte J.J."/>
            <person name="Carrillo C.D."/>
            <person name="Zaheer R."/>
            <person name="McAllister T."/>
            <person name="Topp E."/>
            <person name="Talbot G."/>
        </authorList>
    </citation>
    <scope>NUCLEOTIDE SEQUENCE [LARGE SCALE GENOMIC DNA]</scope>
    <source>
        <strain evidence="1 2">Res13-Abat-PEA21-P4-01-A</strain>
        <plasmid evidence="1 2">unnamed1836</plasmid>
    </source>
</reference>